<protein>
    <submittedName>
        <fullName evidence="1">Uncharacterized protein</fullName>
    </submittedName>
</protein>
<proteinExistence type="predicted"/>
<reference evidence="1 2" key="2">
    <citation type="journal article" date="2018" name="Int. J. Syst. Evol. Microbiol.">
        <title>Burkholderia insecticola sp. nov., a gut symbiotic bacterium of the bean bug Riptortus pedestris.</title>
        <authorList>
            <person name="Takeshita K."/>
            <person name="Tamaki H."/>
            <person name="Ohbayashi T."/>
            <person name="Meng X.-Y."/>
            <person name="Sone T."/>
            <person name="Mitani Y."/>
            <person name="Peeters C."/>
            <person name="Kikuchi Y."/>
            <person name="Vandamme P."/>
        </authorList>
    </citation>
    <scope>NUCLEOTIDE SEQUENCE [LARGE SCALE GENOMIC DNA]</scope>
    <source>
        <strain evidence="1">RPE64</strain>
        <plasmid evidence="1 2">p1</plasmid>
    </source>
</reference>
<evidence type="ECO:0000313" key="1">
    <source>
        <dbReference type="EMBL" id="BAN28092.1"/>
    </source>
</evidence>
<organism evidence="1 2">
    <name type="scientific">Caballeronia insecticola</name>
    <dbReference type="NCBI Taxonomy" id="758793"/>
    <lineage>
        <taxon>Bacteria</taxon>
        <taxon>Pseudomonadati</taxon>
        <taxon>Pseudomonadota</taxon>
        <taxon>Betaproteobacteria</taxon>
        <taxon>Burkholderiales</taxon>
        <taxon>Burkholderiaceae</taxon>
        <taxon>Caballeronia</taxon>
    </lineage>
</organism>
<dbReference type="PATRIC" id="fig|758793.3.peg.6296"/>
<keyword evidence="2" id="KW-1185">Reference proteome</keyword>
<accession>R4X5C8</accession>
<name>R4X5C8_9BURK</name>
<dbReference type="Proteomes" id="UP000013966">
    <property type="component" value="Plasmid p1"/>
</dbReference>
<dbReference type="HOGENOM" id="CLU_2970505_0_0_4"/>
<gene>
    <name evidence="1" type="ORF">BRPE64_DCDS11560</name>
</gene>
<keyword evidence="1" id="KW-0614">Plasmid</keyword>
<dbReference type="AlphaFoldDB" id="R4X5C8"/>
<reference evidence="1 2" key="1">
    <citation type="journal article" date="2013" name="Genome Announc.">
        <title>Complete Genome Sequence of Burkholderia sp. Strain RPE64, Bacterial Symbiont of the Bean Bug Riptortus pedestris.</title>
        <authorList>
            <person name="Shibata T.F."/>
            <person name="Maeda T."/>
            <person name="Nikoh N."/>
            <person name="Yamaguchi K."/>
            <person name="Oshima K."/>
            <person name="Hattori M."/>
            <person name="Nishiyama T."/>
            <person name="Hasebe M."/>
            <person name="Fukatsu T."/>
            <person name="Kikuchi Y."/>
            <person name="Shigenobu S."/>
        </authorList>
    </citation>
    <scope>NUCLEOTIDE SEQUENCE [LARGE SCALE GENOMIC DNA]</scope>
    <source>
        <plasmid evidence="1 2">p1</plasmid>
    </source>
</reference>
<dbReference type="KEGG" id="buo:BRPE64_DCDS11560"/>
<geneLocation type="plasmid" evidence="1 2">
    <name>p1</name>
</geneLocation>
<dbReference type="EMBL" id="AP013061">
    <property type="protein sequence ID" value="BAN28092.1"/>
    <property type="molecule type" value="Genomic_DNA"/>
</dbReference>
<sequence length="58" mass="6219">MHDASNDFDPARGKDQTLIALLVCSCISGASAAIANTSLNHFANCNRSHTIQFDRALN</sequence>
<evidence type="ECO:0000313" key="2">
    <source>
        <dbReference type="Proteomes" id="UP000013966"/>
    </source>
</evidence>